<dbReference type="EMBL" id="CP054140">
    <property type="protein sequence ID" value="QQG64611.1"/>
    <property type="molecule type" value="Genomic_DNA"/>
</dbReference>
<sequence>MATVKARKRKKGTVYCAEVRLKGHPRLSQTFDRKSEAVRWAEEAEIALRNGSYVANKLPSEIHFEDALAKYLMEVSANKAPSTHRREIHQSKSLDFFYGRRLNEITPTLAAQFREKRLIEVMPATVIKDLNLLSHIFSTAIREWGAEVTNPVSIIRKPKTPPGRLRFLTEGEINKLLEESKKSHRSNLFNYILLQLHTGMRPSEGASLTWGQVDLDGRVLDLQQTKTDPRRVPLTIPAIETLSELIPKENFSCSDYVFLPKNPKMTYKQRPNQFFRESFEAAVKRAAIENFHMHDLRHTAASYMIMNGVDLRTVADILGHKTISMTMRYTHLLDDHKLRAIDRIEQLGQ</sequence>
<dbReference type="AlphaFoldDB" id="A0A7T6APE0"/>
<proteinExistence type="inferred from homology"/>
<accession>A0A7T6APE0</accession>
<evidence type="ECO:0000313" key="6">
    <source>
        <dbReference type="Proteomes" id="UP000596092"/>
    </source>
</evidence>
<dbReference type="InterPro" id="IPR011010">
    <property type="entry name" value="DNA_brk_join_enz"/>
</dbReference>
<dbReference type="KEGG" id="dog:HP555_01415"/>
<organism evidence="5 6">
    <name type="scientific">Desulfobulbus oligotrophicus</name>
    <dbReference type="NCBI Taxonomy" id="1909699"/>
    <lineage>
        <taxon>Bacteria</taxon>
        <taxon>Pseudomonadati</taxon>
        <taxon>Thermodesulfobacteriota</taxon>
        <taxon>Desulfobulbia</taxon>
        <taxon>Desulfobulbales</taxon>
        <taxon>Desulfobulbaceae</taxon>
        <taxon>Desulfobulbus</taxon>
    </lineage>
</organism>
<dbReference type="Gene3D" id="1.10.443.10">
    <property type="entry name" value="Intergrase catalytic core"/>
    <property type="match status" value="1"/>
</dbReference>
<comment type="similarity">
    <text evidence="1">Belongs to the 'phage' integrase family.</text>
</comment>
<gene>
    <name evidence="5" type="ORF">HP555_01415</name>
</gene>
<evidence type="ECO:0000256" key="2">
    <source>
        <dbReference type="ARBA" id="ARBA00023125"/>
    </source>
</evidence>
<dbReference type="PANTHER" id="PTHR30349">
    <property type="entry name" value="PHAGE INTEGRASE-RELATED"/>
    <property type="match status" value="1"/>
</dbReference>
<keyword evidence="3" id="KW-0233">DNA recombination</keyword>
<dbReference type="Gene3D" id="1.10.150.130">
    <property type="match status" value="1"/>
</dbReference>
<keyword evidence="2" id="KW-0238">DNA-binding</keyword>
<dbReference type="CDD" id="cd00796">
    <property type="entry name" value="INT_Rci_Hp1_C"/>
    <property type="match status" value="1"/>
</dbReference>
<evidence type="ECO:0000256" key="3">
    <source>
        <dbReference type="ARBA" id="ARBA00023172"/>
    </source>
</evidence>
<dbReference type="InterPro" id="IPR013762">
    <property type="entry name" value="Integrase-like_cat_sf"/>
</dbReference>
<dbReference type="Proteomes" id="UP000596092">
    <property type="component" value="Chromosome"/>
</dbReference>
<keyword evidence="6" id="KW-1185">Reference proteome</keyword>
<dbReference type="RefSeq" id="WP_199263443.1">
    <property type="nucleotide sequence ID" value="NZ_CP054140.1"/>
</dbReference>
<dbReference type="Pfam" id="PF00589">
    <property type="entry name" value="Phage_integrase"/>
    <property type="match status" value="1"/>
</dbReference>
<feature type="domain" description="Tyr recombinase" evidence="4">
    <location>
        <begin position="163"/>
        <end position="342"/>
    </location>
</feature>
<dbReference type="PANTHER" id="PTHR30349:SF64">
    <property type="entry name" value="PROPHAGE INTEGRASE INTD-RELATED"/>
    <property type="match status" value="1"/>
</dbReference>
<dbReference type="GO" id="GO:0015074">
    <property type="term" value="P:DNA integration"/>
    <property type="evidence" value="ECO:0007669"/>
    <property type="project" value="InterPro"/>
</dbReference>
<protein>
    <submittedName>
        <fullName evidence="5">Site-specific integrase</fullName>
    </submittedName>
</protein>
<dbReference type="SUPFAM" id="SSF56349">
    <property type="entry name" value="DNA breaking-rejoining enzymes"/>
    <property type="match status" value="1"/>
</dbReference>
<evidence type="ECO:0000256" key="1">
    <source>
        <dbReference type="ARBA" id="ARBA00008857"/>
    </source>
</evidence>
<evidence type="ECO:0000259" key="4">
    <source>
        <dbReference type="PROSITE" id="PS51898"/>
    </source>
</evidence>
<dbReference type="GO" id="GO:0003677">
    <property type="term" value="F:DNA binding"/>
    <property type="evidence" value="ECO:0007669"/>
    <property type="project" value="UniProtKB-KW"/>
</dbReference>
<dbReference type="InterPro" id="IPR010998">
    <property type="entry name" value="Integrase_recombinase_N"/>
</dbReference>
<dbReference type="InterPro" id="IPR002104">
    <property type="entry name" value="Integrase_catalytic"/>
</dbReference>
<dbReference type="InterPro" id="IPR050090">
    <property type="entry name" value="Tyrosine_recombinase_XerCD"/>
</dbReference>
<dbReference type="GO" id="GO:0006310">
    <property type="term" value="P:DNA recombination"/>
    <property type="evidence" value="ECO:0007669"/>
    <property type="project" value="UniProtKB-KW"/>
</dbReference>
<dbReference type="PROSITE" id="PS51898">
    <property type="entry name" value="TYR_RECOMBINASE"/>
    <property type="match status" value="1"/>
</dbReference>
<name>A0A7T6APE0_9BACT</name>
<reference evidence="5 6" key="1">
    <citation type="submission" date="2020-05" db="EMBL/GenBank/DDBJ databases">
        <title>Complete genome of Desulfobulbus oligotrophicus.</title>
        <authorList>
            <person name="Podar M."/>
        </authorList>
    </citation>
    <scope>NUCLEOTIDE SEQUENCE [LARGE SCALE GENOMIC DNA]</scope>
    <source>
        <strain evidence="5 6">Prop6</strain>
    </source>
</reference>
<evidence type="ECO:0000313" key="5">
    <source>
        <dbReference type="EMBL" id="QQG64611.1"/>
    </source>
</evidence>